<keyword evidence="2" id="KW-0732">Signal</keyword>
<dbReference type="Proteomes" id="UP001596139">
    <property type="component" value="Unassembled WGS sequence"/>
</dbReference>
<proteinExistence type="predicted"/>
<evidence type="ECO:0000256" key="1">
    <source>
        <dbReference type="SAM" id="MobiDB-lite"/>
    </source>
</evidence>
<feature type="signal peptide" evidence="2">
    <location>
        <begin position="1"/>
        <end position="29"/>
    </location>
</feature>
<comment type="caution">
    <text evidence="3">The sequence shown here is derived from an EMBL/GenBank/DDBJ whole genome shotgun (WGS) entry which is preliminary data.</text>
</comment>
<gene>
    <name evidence="3" type="ORF">ACFP4F_19480</name>
</gene>
<evidence type="ECO:0000313" key="3">
    <source>
        <dbReference type="EMBL" id="MFC6064718.1"/>
    </source>
</evidence>
<keyword evidence="4" id="KW-1185">Reference proteome</keyword>
<sequence length="234" mass="23451">MRMLRKPGLIVTSAACGALVLGTAGPAAASTAERNAAPPDAAVMASGADTPQKGNESGGLLGALSDVLHVVGDALKDDDDNSTAHTKTEAQAIAAELARLQGRDARPAPGYSTDQYGPTGTDASSDVYAQADPYAGSTPYAAPAPYAPAGPARADAAGSPEQTGTRAPAAAGPRARAVGDLQSKIEALVEALGARDRDDVVTAAQQTLLAAGDLARTIAKSPQEPWAQEEASPQ</sequence>
<reference evidence="4" key="1">
    <citation type="journal article" date="2019" name="Int. J. Syst. Evol. Microbiol.">
        <title>The Global Catalogue of Microorganisms (GCM) 10K type strain sequencing project: providing services to taxonomists for standard genome sequencing and annotation.</title>
        <authorList>
            <consortium name="The Broad Institute Genomics Platform"/>
            <consortium name="The Broad Institute Genome Sequencing Center for Infectious Disease"/>
            <person name="Wu L."/>
            <person name="Ma J."/>
        </authorList>
    </citation>
    <scope>NUCLEOTIDE SEQUENCE [LARGE SCALE GENOMIC DNA]</scope>
    <source>
        <strain evidence="4">CGMCC 1.15180</strain>
    </source>
</reference>
<evidence type="ECO:0000256" key="2">
    <source>
        <dbReference type="SAM" id="SignalP"/>
    </source>
</evidence>
<feature type="region of interest" description="Disordered" evidence="1">
    <location>
        <begin position="27"/>
        <end position="60"/>
    </location>
</feature>
<feature type="chain" id="PRO_5046635706" description="Secreted protein" evidence="2">
    <location>
        <begin position="30"/>
        <end position="234"/>
    </location>
</feature>
<dbReference type="EMBL" id="JBHSPX010000006">
    <property type="protein sequence ID" value="MFC6064718.1"/>
    <property type="molecule type" value="Genomic_DNA"/>
</dbReference>
<organism evidence="3 4">
    <name type="scientific">Streptomyces ochraceiscleroticus</name>
    <dbReference type="NCBI Taxonomy" id="47761"/>
    <lineage>
        <taxon>Bacteria</taxon>
        <taxon>Bacillati</taxon>
        <taxon>Actinomycetota</taxon>
        <taxon>Actinomycetes</taxon>
        <taxon>Kitasatosporales</taxon>
        <taxon>Streptomycetaceae</taxon>
        <taxon>Streptomyces</taxon>
    </lineage>
</organism>
<evidence type="ECO:0000313" key="4">
    <source>
        <dbReference type="Proteomes" id="UP001596139"/>
    </source>
</evidence>
<feature type="compositionally biased region" description="Polar residues" evidence="1">
    <location>
        <begin position="112"/>
        <end position="124"/>
    </location>
</feature>
<dbReference type="RefSeq" id="WP_157848914.1">
    <property type="nucleotide sequence ID" value="NZ_JBHSPX010000006.1"/>
</dbReference>
<protein>
    <recommendedName>
        <fullName evidence="5">Secreted protein</fullName>
    </recommendedName>
</protein>
<accession>A0ABW1MN79</accession>
<feature type="compositionally biased region" description="Low complexity" evidence="1">
    <location>
        <begin position="133"/>
        <end position="176"/>
    </location>
</feature>
<name>A0ABW1MN79_9ACTN</name>
<evidence type="ECO:0008006" key="5">
    <source>
        <dbReference type="Google" id="ProtNLM"/>
    </source>
</evidence>
<feature type="region of interest" description="Disordered" evidence="1">
    <location>
        <begin position="75"/>
        <end position="176"/>
    </location>
</feature>